<evidence type="ECO:0000313" key="2">
    <source>
        <dbReference type="EMBL" id="CAG7588911.1"/>
    </source>
</evidence>
<evidence type="ECO:0000259" key="1">
    <source>
        <dbReference type="SMART" id="SM00849"/>
    </source>
</evidence>
<gene>
    <name evidence="2" type="ORF">MHYMCMPASI_00061</name>
</gene>
<dbReference type="InterPro" id="IPR036866">
    <property type="entry name" value="RibonucZ/Hydroxyglut_hydro"/>
</dbReference>
<dbReference type="GO" id="GO:0031123">
    <property type="term" value="P:RNA 3'-end processing"/>
    <property type="evidence" value="ECO:0007669"/>
    <property type="project" value="UniProtKB-ARBA"/>
</dbReference>
<keyword evidence="3" id="KW-1185">Reference proteome</keyword>
<feature type="domain" description="Metallo-beta-lactamase" evidence="1">
    <location>
        <begin position="34"/>
        <end position="201"/>
    </location>
</feature>
<dbReference type="AlphaFoldDB" id="A0A8S4C1F6"/>
<dbReference type="SMART" id="SM00849">
    <property type="entry name" value="Lactamase_B"/>
    <property type="match status" value="1"/>
</dbReference>
<dbReference type="Pfam" id="PF12706">
    <property type="entry name" value="Lactamase_B_2"/>
    <property type="match status" value="1"/>
</dbReference>
<dbReference type="Gene3D" id="3.60.15.10">
    <property type="entry name" value="Ribonuclease Z/Hydroxyacylglutathione hydrolase-like"/>
    <property type="match status" value="1"/>
</dbReference>
<evidence type="ECO:0000313" key="3">
    <source>
        <dbReference type="Proteomes" id="UP000837675"/>
    </source>
</evidence>
<reference evidence="2" key="1">
    <citation type="submission" date="2021-06" db="EMBL/GenBank/DDBJ databases">
        <authorList>
            <person name="Nardi T."/>
            <person name="Nardi T."/>
        </authorList>
    </citation>
    <scope>NUCLEOTIDE SEQUENCE</scope>
</reference>
<dbReference type="InterPro" id="IPR001279">
    <property type="entry name" value="Metallo-B-lactamas"/>
</dbReference>
<dbReference type="PANTHER" id="PTHR42663:SF6">
    <property type="entry name" value="HYDROLASE C777.06C-RELATED"/>
    <property type="match status" value="1"/>
</dbReference>
<proteinExistence type="predicted"/>
<dbReference type="EMBL" id="CAJVAF010000015">
    <property type="protein sequence ID" value="CAG7588911.1"/>
    <property type="molecule type" value="Genomic_DNA"/>
</dbReference>
<dbReference type="CDD" id="cd16279">
    <property type="entry name" value="metallo-hydrolase-like_MBL-fold"/>
    <property type="match status" value="1"/>
</dbReference>
<organism evidence="2 3">
    <name type="scientific">Hyalomma marginatum</name>
    <dbReference type="NCBI Taxonomy" id="34627"/>
    <lineage>
        <taxon>Eukaryota</taxon>
        <taxon>Metazoa</taxon>
        <taxon>Ecdysozoa</taxon>
        <taxon>Arthropoda</taxon>
        <taxon>Chelicerata</taxon>
        <taxon>Arachnida</taxon>
        <taxon>Acari</taxon>
        <taxon>Parasitiformes</taxon>
        <taxon>Ixodida</taxon>
        <taxon>Ixodoidea</taxon>
        <taxon>Ixodidae</taxon>
        <taxon>Hyalomminae</taxon>
        <taxon>Hyalomma</taxon>
    </lineage>
</organism>
<accession>A0A8S4C1F6</accession>
<comment type="caution">
    <text evidence="2">The sequence shown here is derived from an EMBL/GenBank/DDBJ whole genome shotgun (WGS) entry which is preliminary data.</text>
</comment>
<name>A0A8S4C1F6_9ACAR</name>
<dbReference type="PANTHER" id="PTHR42663">
    <property type="entry name" value="HYDROLASE C777.06C-RELATED-RELATED"/>
    <property type="match status" value="1"/>
</dbReference>
<dbReference type="Proteomes" id="UP000837675">
    <property type="component" value="Unassembled WGS sequence"/>
</dbReference>
<dbReference type="SUPFAM" id="SSF56281">
    <property type="entry name" value="Metallo-hydrolase/oxidoreductase"/>
    <property type="match status" value="1"/>
</dbReference>
<sequence>MICTILGCGGSSGVPEIGCDCFTCVSSNPKNRRLRSSIHIQSKTTSVLVDTSPDFRQQALAHGIRHLDAILYTHDHGDHICGIDDTKSFARNGHTIPTFLNQSTYSTLLQRFPYIFRQTSLLYPARLQTNVLEYDKDFQVGDINIISFPQVHGRIVSTGFRFGELAYSTDLNDLPPKAVEALTGIKIWIVDCLRYAWAPTHSYLERTMSWSNKIKPELTILTHMAHDIEYEELRKILPHNMIPAFDGLRINFN</sequence>
<protein>
    <submittedName>
        <fullName evidence="2">MBL fold metallo-hydrolase</fullName>
    </submittedName>
</protein>